<reference evidence="2 3" key="1">
    <citation type="submission" date="2020-03" db="EMBL/GenBank/DDBJ databases">
        <title>Genomic Encyclopedia of Type Strains, Phase IV (KMG-IV): sequencing the most valuable type-strain genomes for metagenomic binning, comparative biology and taxonomic classification.</title>
        <authorList>
            <person name="Goeker M."/>
        </authorList>
    </citation>
    <scope>NUCLEOTIDE SEQUENCE [LARGE SCALE GENOMIC DNA]</scope>
    <source>
        <strain evidence="2 3">DSM 24233</strain>
    </source>
</reference>
<keyword evidence="3" id="KW-1185">Reference proteome</keyword>
<dbReference type="EMBL" id="JAATJA010000002">
    <property type="protein sequence ID" value="NJB68736.1"/>
    <property type="molecule type" value="Genomic_DNA"/>
</dbReference>
<dbReference type="Gene3D" id="1.20.1270.180">
    <property type="match status" value="1"/>
</dbReference>
<dbReference type="Proteomes" id="UP000580856">
    <property type="component" value="Unassembled WGS sequence"/>
</dbReference>
<organism evidence="2 3">
    <name type="scientific">Desulfobaculum xiamenense</name>
    <dbReference type="NCBI Taxonomy" id="995050"/>
    <lineage>
        <taxon>Bacteria</taxon>
        <taxon>Pseudomonadati</taxon>
        <taxon>Thermodesulfobacteriota</taxon>
        <taxon>Desulfovibrionia</taxon>
        <taxon>Desulfovibrionales</taxon>
        <taxon>Desulfovibrionaceae</taxon>
        <taxon>Desulfobaculum</taxon>
    </lineage>
</organism>
<dbReference type="InterPro" id="IPR009739">
    <property type="entry name" value="LprI-like_N"/>
</dbReference>
<comment type="caution">
    <text evidence="2">The sequence shown here is derived from an EMBL/GenBank/DDBJ whole genome shotgun (WGS) entry which is preliminary data.</text>
</comment>
<feature type="domain" description="Lysozyme inhibitor LprI-like N-terminal" evidence="1">
    <location>
        <begin position="1"/>
        <end position="68"/>
    </location>
</feature>
<name>A0A846QIP4_9BACT</name>
<sequence length="250" mass="27492">MNRVYRELMGMLGDEERRMLRDAQRSWMRMRDLSFALWSSLRAEGGREGLCAAVAVQRELTGRRAEELAELLAVGRERAGRMRGASVAVAAVPVERVSGGRAPEGAAMHGRESVQTVQGVEATRAALPGRHTLRMQWLAAGDPGEAVVEERDGALSLTGRQEHAGNFVEIEGHIVEVRADGFAFEGTVRTRVAHINGGLPCERTGRMAFTVRNGRWFWRLQAITNPCCGVADYIDLDMERVGAVVLKPAR</sequence>
<evidence type="ECO:0000259" key="1">
    <source>
        <dbReference type="Pfam" id="PF07007"/>
    </source>
</evidence>
<protein>
    <recommendedName>
        <fullName evidence="1">Lysozyme inhibitor LprI-like N-terminal domain-containing protein</fullName>
    </recommendedName>
</protein>
<dbReference type="AlphaFoldDB" id="A0A846QIP4"/>
<accession>A0A846QIP4</accession>
<proteinExistence type="predicted"/>
<evidence type="ECO:0000313" key="3">
    <source>
        <dbReference type="Proteomes" id="UP000580856"/>
    </source>
</evidence>
<dbReference type="Pfam" id="PF07007">
    <property type="entry name" value="LprI"/>
    <property type="match status" value="1"/>
</dbReference>
<gene>
    <name evidence="2" type="ORF">GGQ74_002409</name>
</gene>
<evidence type="ECO:0000313" key="2">
    <source>
        <dbReference type="EMBL" id="NJB68736.1"/>
    </source>
</evidence>